<sequence>MARNPKAGEVIDRLAGHFLLSKTCSKQLERLLLQTASDGTAEPEVVQVSLVELAQTQPVLVEQVVRSPLVLLKHFDRALLVSQHYMLSKHPRRGEMSLKTGARCRVHGIPGARLCSAARGGAGGSTTTMASAMISPSVGGLRACMANRLVCVSGTITKLGSPHLVEYKQQYECNRCHSRFDVLIDVHAGGHVQLPEVCPNDRGGGRRRKQRRGEFPLHGSQGSFSSSQEPSGCQGTNFVLCEENRYHKDCQEIRLQERGVGGGSGPSVGEGGRAPKSITVRLEDDLVDSFRPGQDVLVTGIAIQHWRRTGKVDQPCEVELLIDAVHVVGLSTDGGASTEPETRDALPPSSSFRAAALALGEAPGPSTTLAEASGGSATAAWVSRFWAERAGKPLSGRDLIVSSLAPQVHGMHSAKLAVMLVLCGGVAITGGVGGGGHGAQGDEDDRGGTKKGHSVRGECHLLLAGDPGTGKSQLMRCAAKLSARSIVTNGRGSTSAGLTATAVVTRGEKGTGGPGKRLGKRGEWALEAGALVLADGGVCCIDEFETMRESDRAAIHEAMEQQTLSIAKAGLVTKLRAQTAIIASTNIKQQKPGRKELFDPFTTGFDESMVKISAPLLSRFDLVLVVRDLSIKEWDSVIADHVLDQHCGGGGGNAGDLWPQHKLKEYVAHVRTLEPSMTDQAEEILKLYYQRQRQLAAQEPSGRPSARTTLRMLESLVRLSQAHARLMARDVVVAQDAVVVVSLMEASMKTSLVLGVQNVTQSVAPADPDAEAAKTEGMLLRALGLGGDDDEVGGGPRGEAAEDDFEAEEEEEEERDGNEVPEALERKAIWGDNWSVWNKDNTRVVSSQ</sequence>
<feature type="region of interest" description="Disordered" evidence="7">
    <location>
        <begin position="784"/>
        <end position="822"/>
    </location>
</feature>
<evidence type="ECO:0000256" key="6">
    <source>
        <dbReference type="RuleBase" id="RU004070"/>
    </source>
</evidence>
<comment type="similarity">
    <text evidence="6">Belongs to the MCM family.</text>
</comment>
<organism evidence="9 10">
    <name type="scientific">Chloropicon roscoffensis</name>
    <dbReference type="NCBI Taxonomy" id="1461544"/>
    <lineage>
        <taxon>Eukaryota</taxon>
        <taxon>Viridiplantae</taxon>
        <taxon>Chlorophyta</taxon>
        <taxon>Chloropicophyceae</taxon>
        <taxon>Chloropicales</taxon>
        <taxon>Chloropicaceae</taxon>
        <taxon>Chloropicon</taxon>
    </lineage>
</organism>
<keyword evidence="2 6" id="KW-0547">Nucleotide-binding</keyword>
<dbReference type="PANTHER" id="PTHR11630">
    <property type="entry name" value="DNA REPLICATION LICENSING FACTOR MCM FAMILY MEMBER"/>
    <property type="match status" value="1"/>
</dbReference>
<dbReference type="InterPro" id="IPR012340">
    <property type="entry name" value="NA-bd_OB-fold"/>
</dbReference>
<dbReference type="Gene3D" id="2.40.50.140">
    <property type="entry name" value="Nucleic acid-binding proteins"/>
    <property type="match status" value="1"/>
</dbReference>
<dbReference type="InterPro" id="IPR031327">
    <property type="entry name" value="MCM"/>
</dbReference>
<dbReference type="GO" id="GO:0017116">
    <property type="term" value="F:single-stranded DNA helicase activity"/>
    <property type="evidence" value="ECO:0007669"/>
    <property type="project" value="TreeGrafter"/>
</dbReference>
<dbReference type="GO" id="GO:0003697">
    <property type="term" value="F:single-stranded DNA binding"/>
    <property type="evidence" value="ECO:0007669"/>
    <property type="project" value="TreeGrafter"/>
</dbReference>
<evidence type="ECO:0000256" key="7">
    <source>
        <dbReference type="SAM" id="MobiDB-lite"/>
    </source>
</evidence>
<dbReference type="InterPro" id="IPR003593">
    <property type="entry name" value="AAA+_ATPase"/>
</dbReference>
<keyword evidence="4 6" id="KW-0238">DNA-binding</keyword>
<dbReference type="InterPro" id="IPR033762">
    <property type="entry name" value="MCM_OB"/>
</dbReference>
<evidence type="ECO:0000256" key="5">
    <source>
        <dbReference type="ARBA" id="ARBA00047995"/>
    </source>
</evidence>
<dbReference type="EC" id="3.6.4.12" evidence="1"/>
<name>A0AAX4PK70_9CHLO</name>
<comment type="catalytic activity">
    <reaction evidence="5">
        <text>ATP + H2O = ADP + phosphate + H(+)</text>
        <dbReference type="Rhea" id="RHEA:13065"/>
        <dbReference type="ChEBI" id="CHEBI:15377"/>
        <dbReference type="ChEBI" id="CHEBI:15378"/>
        <dbReference type="ChEBI" id="CHEBI:30616"/>
        <dbReference type="ChEBI" id="CHEBI:43474"/>
        <dbReference type="ChEBI" id="CHEBI:456216"/>
        <dbReference type="EC" id="3.6.4.12"/>
    </reaction>
</comment>
<dbReference type="GO" id="GO:0000724">
    <property type="term" value="P:double-strand break repair via homologous recombination"/>
    <property type="evidence" value="ECO:0007669"/>
    <property type="project" value="TreeGrafter"/>
</dbReference>
<feature type="domain" description="MCM C-terminal AAA(+) ATPase" evidence="8">
    <location>
        <begin position="396"/>
        <end position="642"/>
    </location>
</feature>
<evidence type="ECO:0000256" key="3">
    <source>
        <dbReference type="ARBA" id="ARBA00022840"/>
    </source>
</evidence>
<dbReference type="GO" id="GO:0016787">
    <property type="term" value="F:hydrolase activity"/>
    <property type="evidence" value="ECO:0007669"/>
    <property type="project" value="UniProtKB-KW"/>
</dbReference>
<feature type="region of interest" description="Disordered" evidence="7">
    <location>
        <begin position="197"/>
        <end position="232"/>
    </location>
</feature>
<dbReference type="EMBL" id="CP151516">
    <property type="protein sequence ID" value="WZN66698.1"/>
    <property type="molecule type" value="Genomic_DNA"/>
</dbReference>
<dbReference type="Proteomes" id="UP001472866">
    <property type="component" value="Chromosome 16"/>
</dbReference>
<evidence type="ECO:0000259" key="8">
    <source>
        <dbReference type="PROSITE" id="PS50051"/>
    </source>
</evidence>
<dbReference type="Pfam" id="PF00493">
    <property type="entry name" value="MCM"/>
    <property type="match status" value="1"/>
</dbReference>
<dbReference type="PANTHER" id="PTHR11630:SF48">
    <property type="entry name" value="DNA HELICASE MCM9"/>
    <property type="match status" value="1"/>
</dbReference>
<dbReference type="InterPro" id="IPR027417">
    <property type="entry name" value="P-loop_NTPase"/>
</dbReference>
<protein>
    <recommendedName>
        <fullName evidence="1">DNA helicase</fullName>
        <ecNumber evidence="1">3.6.4.12</ecNumber>
    </recommendedName>
</protein>
<evidence type="ECO:0000313" key="9">
    <source>
        <dbReference type="EMBL" id="WZN66698.1"/>
    </source>
</evidence>
<keyword evidence="9" id="KW-0347">Helicase</keyword>
<reference evidence="9 10" key="1">
    <citation type="submission" date="2024-03" db="EMBL/GenBank/DDBJ databases">
        <title>Complete genome sequence of the green alga Chloropicon roscoffensis RCC1871.</title>
        <authorList>
            <person name="Lemieux C."/>
            <person name="Pombert J.-F."/>
            <person name="Otis C."/>
            <person name="Turmel M."/>
        </authorList>
    </citation>
    <scope>NUCLEOTIDE SEQUENCE [LARGE SCALE GENOMIC DNA]</scope>
    <source>
        <strain evidence="9 10">RCC1871</strain>
    </source>
</reference>
<keyword evidence="3 6" id="KW-0067">ATP-binding</keyword>
<proteinExistence type="inferred from homology"/>
<evidence type="ECO:0000256" key="2">
    <source>
        <dbReference type="ARBA" id="ARBA00022741"/>
    </source>
</evidence>
<dbReference type="Pfam" id="PF17855">
    <property type="entry name" value="MCM_lid"/>
    <property type="match status" value="1"/>
</dbReference>
<dbReference type="InterPro" id="IPR001208">
    <property type="entry name" value="MCM_dom"/>
</dbReference>
<dbReference type="SUPFAM" id="SSF50249">
    <property type="entry name" value="Nucleic acid-binding proteins"/>
    <property type="match status" value="1"/>
</dbReference>
<dbReference type="GO" id="GO:0005634">
    <property type="term" value="C:nucleus"/>
    <property type="evidence" value="ECO:0007669"/>
    <property type="project" value="UniProtKB-SubCell"/>
</dbReference>
<dbReference type="PRINTS" id="PR01657">
    <property type="entry name" value="MCMFAMILY"/>
</dbReference>
<dbReference type="Pfam" id="PF17207">
    <property type="entry name" value="MCM_OB"/>
    <property type="match status" value="1"/>
</dbReference>
<dbReference type="PROSITE" id="PS50051">
    <property type="entry name" value="MCM_2"/>
    <property type="match status" value="1"/>
</dbReference>
<dbReference type="GO" id="GO:0005524">
    <property type="term" value="F:ATP binding"/>
    <property type="evidence" value="ECO:0007669"/>
    <property type="project" value="UniProtKB-KW"/>
</dbReference>
<feature type="compositionally biased region" description="Acidic residues" evidence="7">
    <location>
        <begin position="801"/>
        <end position="816"/>
    </location>
</feature>
<dbReference type="SMART" id="SM00350">
    <property type="entry name" value="MCM"/>
    <property type="match status" value="1"/>
</dbReference>
<dbReference type="Gene3D" id="2.20.28.10">
    <property type="match status" value="1"/>
</dbReference>
<dbReference type="GO" id="GO:0042555">
    <property type="term" value="C:MCM complex"/>
    <property type="evidence" value="ECO:0007669"/>
    <property type="project" value="TreeGrafter"/>
</dbReference>
<dbReference type="InterPro" id="IPR041562">
    <property type="entry name" value="MCM_lid"/>
</dbReference>
<dbReference type="SMART" id="SM00382">
    <property type="entry name" value="AAA"/>
    <property type="match status" value="1"/>
</dbReference>
<keyword evidence="9" id="KW-0378">Hydrolase</keyword>
<keyword evidence="10" id="KW-1185">Reference proteome</keyword>
<evidence type="ECO:0000313" key="10">
    <source>
        <dbReference type="Proteomes" id="UP001472866"/>
    </source>
</evidence>
<evidence type="ECO:0000256" key="4">
    <source>
        <dbReference type="ARBA" id="ARBA00023125"/>
    </source>
</evidence>
<dbReference type="SUPFAM" id="SSF52540">
    <property type="entry name" value="P-loop containing nucleoside triphosphate hydrolases"/>
    <property type="match status" value="1"/>
</dbReference>
<dbReference type="Gene3D" id="3.40.50.300">
    <property type="entry name" value="P-loop containing nucleotide triphosphate hydrolases"/>
    <property type="match status" value="1"/>
</dbReference>
<gene>
    <name evidence="9" type="ORF">HKI87_16g82680</name>
</gene>
<evidence type="ECO:0000256" key="1">
    <source>
        <dbReference type="ARBA" id="ARBA00012551"/>
    </source>
</evidence>
<dbReference type="AlphaFoldDB" id="A0AAX4PK70"/>
<accession>A0AAX4PK70</accession>
<feature type="compositionally biased region" description="Low complexity" evidence="7">
    <location>
        <begin position="219"/>
        <end position="232"/>
    </location>
</feature>